<proteinExistence type="predicted"/>
<sequence length="119" mass="13563">MIDQQSAARFAAEWITCWNKQDLDTLMAHYTDDFSIQTPYALKIYPDCGGIISGKSNVRRYWQTALSKLPNLHFELLEVLTGVNSISIYYHNTDSGKNAVENLFFNGDGMVDEVIVMYN</sequence>
<dbReference type="KEGG" id="mgk:FSB76_09980"/>
<dbReference type="InterPro" id="IPR032710">
    <property type="entry name" value="NTF2-like_dom_sf"/>
</dbReference>
<accession>A0A5B8W1S2</accession>
<evidence type="ECO:0000313" key="3">
    <source>
        <dbReference type="Proteomes" id="UP000321362"/>
    </source>
</evidence>
<reference evidence="2 3" key="1">
    <citation type="journal article" date="2013" name="J. Microbiol.">
        <title>Mucilaginibacter ginsenosidivorax sp. nov., with ginsenoside converting activity isolated from sediment.</title>
        <authorList>
            <person name="Kim J.K."/>
            <person name="Choi T.E."/>
            <person name="Liu Q.M."/>
            <person name="Park H.Y."/>
            <person name="Yi T.H."/>
            <person name="Yoon M.H."/>
            <person name="Kim S.C."/>
            <person name="Im W.T."/>
        </authorList>
    </citation>
    <scope>NUCLEOTIDE SEQUENCE [LARGE SCALE GENOMIC DNA]</scope>
    <source>
        <strain evidence="2 3">KHI28</strain>
    </source>
</reference>
<evidence type="ECO:0000259" key="1">
    <source>
        <dbReference type="Pfam" id="PF12680"/>
    </source>
</evidence>
<dbReference type="AlphaFoldDB" id="A0A5B8W1S2"/>
<evidence type="ECO:0000313" key="2">
    <source>
        <dbReference type="EMBL" id="QEC76258.1"/>
    </source>
</evidence>
<dbReference type="SUPFAM" id="SSF54427">
    <property type="entry name" value="NTF2-like"/>
    <property type="match status" value="1"/>
</dbReference>
<dbReference type="Proteomes" id="UP000321362">
    <property type="component" value="Chromosome"/>
</dbReference>
<gene>
    <name evidence="2" type="ORF">FSB76_09980</name>
</gene>
<dbReference type="RefSeq" id="WP_147053435.1">
    <property type="nucleotide sequence ID" value="NZ_CP042437.1"/>
</dbReference>
<name>A0A5B8W1S2_9SPHI</name>
<dbReference type="InterPro" id="IPR037401">
    <property type="entry name" value="SnoaL-like"/>
</dbReference>
<keyword evidence="3" id="KW-1185">Reference proteome</keyword>
<dbReference type="OrthoDB" id="333383at2"/>
<feature type="domain" description="SnoaL-like" evidence="1">
    <location>
        <begin position="12"/>
        <end position="93"/>
    </location>
</feature>
<dbReference type="Gene3D" id="3.10.450.50">
    <property type="match status" value="1"/>
</dbReference>
<dbReference type="Pfam" id="PF12680">
    <property type="entry name" value="SnoaL_2"/>
    <property type="match status" value="1"/>
</dbReference>
<organism evidence="2 3">
    <name type="scientific">Mucilaginibacter ginsenosidivorax</name>
    <dbReference type="NCBI Taxonomy" id="862126"/>
    <lineage>
        <taxon>Bacteria</taxon>
        <taxon>Pseudomonadati</taxon>
        <taxon>Bacteroidota</taxon>
        <taxon>Sphingobacteriia</taxon>
        <taxon>Sphingobacteriales</taxon>
        <taxon>Sphingobacteriaceae</taxon>
        <taxon>Mucilaginibacter</taxon>
    </lineage>
</organism>
<dbReference type="EMBL" id="CP042437">
    <property type="protein sequence ID" value="QEC76258.1"/>
    <property type="molecule type" value="Genomic_DNA"/>
</dbReference>
<protein>
    <submittedName>
        <fullName evidence="2">Nuclear transport factor 2 family protein</fullName>
    </submittedName>
</protein>